<comment type="subcellular location">
    <subcellularLocation>
        <location evidence="1">Endomembrane system</location>
        <topology evidence="1">Multi-pass membrane protein</topology>
    </subcellularLocation>
</comment>
<dbReference type="GO" id="GO:0012505">
    <property type="term" value="C:endomembrane system"/>
    <property type="evidence" value="ECO:0007669"/>
    <property type="project" value="UniProtKB-SubCell"/>
</dbReference>
<feature type="region of interest" description="Disordered" evidence="5">
    <location>
        <begin position="246"/>
        <end position="279"/>
    </location>
</feature>
<sequence>MKFMGLNLPNVKPKYSYILPLLSMSVWWIMLIALLTRWVTQGKPIYSNIGHMTWLVYLSNIGATNLQGVFIALTAVHGIFYVWSTIQELNLRRKFFLLPLIENKSSVFRNTVYYHYFSIFASSIATTSILLVSCIRDDRYGDVHMSFVVIFIVFVFLSLISNMIAYILYAIEYPYEKTYFTISCIYKAIFIIIGVALAIAFGVLAGKDIYGPAASCEWALCFFYGLMFIIISIDLTRRLPDGEKNNFVTNNDHQEGDNITAADTTKEDDSASNSTADLV</sequence>
<dbReference type="EMBL" id="BSXN01000015">
    <property type="protein sequence ID" value="GME66639.1"/>
    <property type="molecule type" value="Genomic_DNA"/>
</dbReference>
<keyword evidence="3 6" id="KW-1133">Transmembrane helix</keyword>
<dbReference type="PANTHER" id="PTHR21324">
    <property type="entry name" value="FASTING-INDUCIBLE INTEGRAL MEMBRANE PROTEIN TM6P1-RELATED"/>
    <property type="match status" value="1"/>
</dbReference>
<evidence type="ECO:0000259" key="7">
    <source>
        <dbReference type="Pfam" id="PF10277"/>
    </source>
</evidence>
<dbReference type="PANTHER" id="PTHR21324:SF2">
    <property type="entry name" value="EG:22E5.9 PROTEIN"/>
    <property type="match status" value="1"/>
</dbReference>
<feature type="transmembrane region" description="Helical" evidence="6">
    <location>
        <begin position="216"/>
        <end position="233"/>
    </location>
</feature>
<evidence type="ECO:0000256" key="5">
    <source>
        <dbReference type="SAM" id="MobiDB-lite"/>
    </source>
</evidence>
<reference evidence="8" key="1">
    <citation type="submission" date="2023-04" db="EMBL/GenBank/DDBJ databases">
        <title>Candida boidinii NBRC 10035.</title>
        <authorList>
            <person name="Ichikawa N."/>
            <person name="Sato H."/>
            <person name="Tonouchi N."/>
        </authorList>
    </citation>
    <scope>NUCLEOTIDE SEQUENCE</scope>
    <source>
        <strain evidence="8">NBRC 10035</strain>
    </source>
</reference>
<evidence type="ECO:0000313" key="9">
    <source>
        <dbReference type="Proteomes" id="UP001165120"/>
    </source>
</evidence>
<dbReference type="Proteomes" id="UP001165120">
    <property type="component" value="Unassembled WGS sequence"/>
</dbReference>
<evidence type="ECO:0000313" key="8">
    <source>
        <dbReference type="EMBL" id="GME66639.1"/>
    </source>
</evidence>
<organism evidence="8 9">
    <name type="scientific">Candida boidinii</name>
    <name type="common">Yeast</name>
    <dbReference type="NCBI Taxonomy" id="5477"/>
    <lineage>
        <taxon>Eukaryota</taxon>
        <taxon>Fungi</taxon>
        <taxon>Dikarya</taxon>
        <taxon>Ascomycota</taxon>
        <taxon>Saccharomycotina</taxon>
        <taxon>Pichiomycetes</taxon>
        <taxon>Pichiales</taxon>
        <taxon>Pichiaceae</taxon>
        <taxon>Ogataea</taxon>
        <taxon>Ogataea/Candida clade</taxon>
    </lineage>
</organism>
<name>A0A9W6SUE5_CANBO</name>
<dbReference type="InterPro" id="IPR019402">
    <property type="entry name" value="CWH43_N"/>
</dbReference>
<keyword evidence="2 6" id="KW-0812">Transmembrane</keyword>
<accession>A0A9W6SUE5</accession>
<protein>
    <submittedName>
        <fullName evidence="8">Unnamed protein product</fullName>
    </submittedName>
</protein>
<feature type="transmembrane region" description="Helical" evidence="6">
    <location>
        <begin position="147"/>
        <end position="168"/>
    </location>
</feature>
<dbReference type="GO" id="GO:0005886">
    <property type="term" value="C:plasma membrane"/>
    <property type="evidence" value="ECO:0007669"/>
    <property type="project" value="TreeGrafter"/>
</dbReference>
<proteinExistence type="predicted"/>
<evidence type="ECO:0000256" key="2">
    <source>
        <dbReference type="ARBA" id="ARBA00022692"/>
    </source>
</evidence>
<keyword evidence="9" id="KW-1185">Reference proteome</keyword>
<feature type="transmembrane region" description="Helical" evidence="6">
    <location>
        <begin position="113"/>
        <end position="135"/>
    </location>
</feature>
<dbReference type="InterPro" id="IPR050911">
    <property type="entry name" value="DRAM/TMEM150_Autophagy_Mod"/>
</dbReference>
<gene>
    <name evidence="8" type="ORF">Cboi02_000009700</name>
</gene>
<comment type="caution">
    <text evidence="8">The sequence shown here is derived from an EMBL/GenBank/DDBJ whole genome shotgun (WGS) entry which is preliminary data.</text>
</comment>
<evidence type="ECO:0000256" key="6">
    <source>
        <dbReference type="SAM" id="Phobius"/>
    </source>
</evidence>
<evidence type="ECO:0000256" key="4">
    <source>
        <dbReference type="ARBA" id="ARBA00023136"/>
    </source>
</evidence>
<keyword evidence="4 6" id="KW-0472">Membrane</keyword>
<feature type="transmembrane region" description="Helical" evidence="6">
    <location>
        <begin position="55"/>
        <end position="83"/>
    </location>
</feature>
<feature type="transmembrane region" description="Helical" evidence="6">
    <location>
        <begin position="15"/>
        <end position="35"/>
    </location>
</feature>
<feature type="domain" description="CWH43-like N-terminal" evidence="7">
    <location>
        <begin position="16"/>
        <end position="235"/>
    </location>
</feature>
<dbReference type="AlphaFoldDB" id="A0A9W6SUE5"/>
<evidence type="ECO:0000256" key="1">
    <source>
        <dbReference type="ARBA" id="ARBA00004127"/>
    </source>
</evidence>
<feature type="transmembrane region" description="Helical" evidence="6">
    <location>
        <begin position="180"/>
        <end position="204"/>
    </location>
</feature>
<dbReference type="Pfam" id="PF10277">
    <property type="entry name" value="Frag1"/>
    <property type="match status" value="1"/>
</dbReference>
<evidence type="ECO:0000256" key="3">
    <source>
        <dbReference type="ARBA" id="ARBA00022989"/>
    </source>
</evidence>